<accession>A0A0S7WEF8</accession>
<keyword evidence="1" id="KW-0732">Signal</keyword>
<proteinExistence type="predicted"/>
<dbReference type="Proteomes" id="UP000051124">
    <property type="component" value="Unassembled WGS sequence"/>
</dbReference>
<dbReference type="Gene3D" id="3.30.110.170">
    <property type="entry name" value="Protein of unknown function (DUF541), domain 1"/>
    <property type="match status" value="1"/>
</dbReference>
<dbReference type="GO" id="GO:0006974">
    <property type="term" value="P:DNA damage response"/>
    <property type="evidence" value="ECO:0007669"/>
    <property type="project" value="TreeGrafter"/>
</dbReference>
<sequence length="226" mass="24573">MRRAIIYLGVVHLLLASALSAQEDRNVLIVSGVGEAWVEPDMATITLGISTLDFSAEEAYQENNSKMRGVIDALKQLGVESSDIKTTRFAINPSYDYDPNTRRRTFNGYQVTHGVTVHVRDLKIIGRLLDEIVKAGVTDVSGISFGVQEPQESETSARERAVNDAHRKATGLAQAAGVGLGSPIRIDETGHMPTPLFRAVEAGEAAPIEPGMYRVVVTVTIHYVIE</sequence>
<comment type="caution">
    <text evidence="2">The sequence shown here is derived from an EMBL/GenBank/DDBJ whole genome shotgun (WGS) entry which is preliminary data.</text>
</comment>
<gene>
    <name evidence="2" type="ORF">AMJ40_07695</name>
</gene>
<evidence type="ECO:0000313" key="3">
    <source>
        <dbReference type="Proteomes" id="UP000051124"/>
    </source>
</evidence>
<feature type="signal peptide" evidence="1">
    <location>
        <begin position="1"/>
        <end position="21"/>
    </location>
</feature>
<dbReference type="PANTHER" id="PTHR34387:SF2">
    <property type="entry name" value="SLR1258 PROTEIN"/>
    <property type="match status" value="1"/>
</dbReference>
<evidence type="ECO:0008006" key="4">
    <source>
        <dbReference type="Google" id="ProtNLM"/>
    </source>
</evidence>
<protein>
    <recommendedName>
        <fullName evidence="4">SIMPL domain-containing protein</fullName>
    </recommendedName>
</protein>
<evidence type="ECO:0000256" key="1">
    <source>
        <dbReference type="SAM" id="SignalP"/>
    </source>
</evidence>
<feature type="chain" id="PRO_5006639396" description="SIMPL domain-containing protein" evidence="1">
    <location>
        <begin position="22"/>
        <end position="226"/>
    </location>
</feature>
<dbReference type="PANTHER" id="PTHR34387">
    <property type="entry name" value="SLR1258 PROTEIN"/>
    <property type="match status" value="1"/>
</dbReference>
<reference evidence="2 3" key="1">
    <citation type="journal article" date="2015" name="Microbiome">
        <title>Genomic resolution of linkages in carbon, nitrogen, and sulfur cycling among widespread estuary sediment bacteria.</title>
        <authorList>
            <person name="Baker B.J."/>
            <person name="Lazar C.S."/>
            <person name="Teske A.P."/>
            <person name="Dick G.J."/>
        </authorList>
    </citation>
    <scope>NUCLEOTIDE SEQUENCE [LARGE SCALE GENOMIC DNA]</scope>
    <source>
        <strain evidence="2">DG_26</strain>
    </source>
</reference>
<dbReference type="InterPro" id="IPR052022">
    <property type="entry name" value="26kDa_periplasmic_antigen"/>
</dbReference>
<evidence type="ECO:0000313" key="2">
    <source>
        <dbReference type="EMBL" id="KPJ48329.1"/>
    </source>
</evidence>
<dbReference type="InterPro" id="IPR007497">
    <property type="entry name" value="SIMPL/DUF541"/>
</dbReference>
<dbReference type="EMBL" id="LIZT01000125">
    <property type="protein sequence ID" value="KPJ48329.1"/>
    <property type="molecule type" value="Genomic_DNA"/>
</dbReference>
<dbReference type="Pfam" id="PF04402">
    <property type="entry name" value="SIMPL"/>
    <property type="match status" value="1"/>
</dbReference>
<dbReference type="AlphaFoldDB" id="A0A0S7WEF8"/>
<organism evidence="2 3">
    <name type="scientific">candidate division TA06 bacterium DG_26</name>
    <dbReference type="NCBI Taxonomy" id="1703771"/>
    <lineage>
        <taxon>Bacteria</taxon>
        <taxon>Bacteria division TA06</taxon>
    </lineage>
</organism>
<dbReference type="Gene3D" id="3.30.70.2970">
    <property type="entry name" value="Protein of unknown function (DUF541), domain 2"/>
    <property type="match status" value="1"/>
</dbReference>
<name>A0A0S7WEF8_UNCT6</name>